<name>W7Y566_9BACT</name>
<gene>
    <name evidence="1" type="ORF">JCM21142_41899</name>
</gene>
<protein>
    <submittedName>
        <fullName evidence="1">Bacteroidetes-specific putative membrane protein</fullName>
    </submittedName>
</protein>
<dbReference type="NCBIfam" id="TIGR03519">
    <property type="entry name" value="T9SS_PorP_fam"/>
    <property type="match status" value="1"/>
</dbReference>
<dbReference type="eggNOG" id="COG3064">
    <property type="taxonomic scope" value="Bacteria"/>
</dbReference>
<organism evidence="1 2">
    <name type="scientific">Saccharicrinis fermentans DSM 9555 = JCM 21142</name>
    <dbReference type="NCBI Taxonomy" id="869213"/>
    <lineage>
        <taxon>Bacteria</taxon>
        <taxon>Pseudomonadati</taxon>
        <taxon>Bacteroidota</taxon>
        <taxon>Bacteroidia</taxon>
        <taxon>Marinilabiliales</taxon>
        <taxon>Marinilabiliaceae</taxon>
        <taxon>Saccharicrinis</taxon>
    </lineage>
</organism>
<proteinExistence type="predicted"/>
<dbReference type="Pfam" id="PF11751">
    <property type="entry name" value="PorP_SprF"/>
    <property type="match status" value="1"/>
</dbReference>
<keyword evidence="2" id="KW-1185">Reference proteome</keyword>
<evidence type="ECO:0000313" key="1">
    <source>
        <dbReference type="EMBL" id="GAF03232.1"/>
    </source>
</evidence>
<dbReference type="STRING" id="869213.GCA_000517085_00246"/>
<dbReference type="Proteomes" id="UP000019402">
    <property type="component" value="Unassembled WGS sequence"/>
</dbReference>
<sequence length="279" mass="31921">MNFQSGYIYMGKKCRIVGLLLIIFSAGSICEGQYYSMNTQYIHDPLRINPAYAGGNEALNLSLFYGKKWIGMDGSPETMVFSADAPLFKQKFGLGLTLISDNYEGKRENQLGTNYAYRILMPNSVLSFGVGAMLVRTKFAFRNLTNLDQGKDVGIKGSKTYSIPNVSFGIHYSFKDYFVGLSVPELLYHTFDQEKDQYVTKNDFSKYTYLLNSGYQFNVFSKIRLYPSVLLQYTTNDVSEQWQYDLNTMLSYNDQFWLGGSYRNDRLFGALLKINMSNK</sequence>
<dbReference type="EMBL" id="BAMD01000020">
    <property type="protein sequence ID" value="GAF03232.1"/>
    <property type="molecule type" value="Genomic_DNA"/>
</dbReference>
<accession>W7Y566</accession>
<reference evidence="1 2" key="1">
    <citation type="journal article" date="2014" name="Genome Announc.">
        <title>Draft Genome Sequence of Cytophaga fermentans JCM 21142T, a Facultative Anaerobe Isolated from Marine Mud.</title>
        <authorList>
            <person name="Starns D."/>
            <person name="Oshima K."/>
            <person name="Suda W."/>
            <person name="Iino T."/>
            <person name="Yuki M."/>
            <person name="Inoue J."/>
            <person name="Kitamura K."/>
            <person name="Iida T."/>
            <person name="Darby A."/>
            <person name="Hattori M."/>
            <person name="Ohkuma M."/>
        </authorList>
    </citation>
    <scope>NUCLEOTIDE SEQUENCE [LARGE SCALE GENOMIC DNA]</scope>
    <source>
        <strain evidence="1 2">JCM 21142</strain>
    </source>
</reference>
<evidence type="ECO:0000313" key="2">
    <source>
        <dbReference type="Proteomes" id="UP000019402"/>
    </source>
</evidence>
<dbReference type="OrthoDB" id="1320396at2"/>
<comment type="caution">
    <text evidence="1">The sequence shown here is derived from an EMBL/GenBank/DDBJ whole genome shotgun (WGS) entry which is preliminary data.</text>
</comment>
<dbReference type="InterPro" id="IPR019861">
    <property type="entry name" value="PorP/SprF_Bacteroidetes"/>
</dbReference>
<dbReference type="RefSeq" id="WP_081785524.1">
    <property type="nucleotide sequence ID" value="NZ_BAMD01000020.1"/>
</dbReference>
<dbReference type="AlphaFoldDB" id="W7Y566"/>